<evidence type="ECO:0000259" key="2">
    <source>
        <dbReference type="PROSITE" id="PS50181"/>
    </source>
</evidence>
<feature type="domain" description="F-box" evidence="2">
    <location>
        <begin position="130"/>
        <end position="180"/>
    </location>
</feature>
<dbReference type="SUPFAM" id="SSF81383">
    <property type="entry name" value="F-box domain"/>
    <property type="match status" value="1"/>
</dbReference>
<dbReference type="SUPFAM" id="SSF52047">
    <property type="entry name" value="RNI-like"/>
    <property type="match status" value="1"/>
</dbReference>
<keyword evidence="4" id="KW-1185">Reference proteome</keyword>
<sequence length="565" mass="64230">MDVLHNALRFVTGLPQPVVPAPIPNDIFEHLPSLRTVRKRGRRGYGLDSSEDGRRVTRARAQAAPVVATAPAPAATGAQFAFNPVIPQAAVGMSRTLSANAEQQRVRETQRGTPKRKRMTRRTKAAPKPRLDINQLPDDVIYRIMHEVGRLDPAFGPKALSVCRRWKLISPTVPSLWSHIVISGPSSFPRAAQNLKHAEGSPITVYLRNLSLQEVRNDQYFFHGAVRLVEPHRQCMTSLTIRTHSVSTLRHALRELVDKETVALRTLDISICTPVPQRPDSALLTHRMPRSIETIRFDRVILTHIGSRRHLRNLHISRPEAWTNNLRTLRTLAAVYPYLRTLRIDNWGNQLIPEPFDGVRDIVWTELEELRLWKCRSDNVVLFLQHFASVSLTTVDIALNSVPYQQSENGYQELHNSVLRELHNLQTFMISSKEARKNSRKGVRALSLAGMQTNLWELFMLLRSCTGMRTLAFTHCNITNDTLNWLSNPAMSASWLCPELERLKIEECAAVEGYAVRQLAFNRWLGAENEGVKQFQELGIRCCSRVSVEDVKFCRLRVPKVDFSI</sequence>
<protein>
    <recommendedName>
        <fullName evidence="2">F-box domain-containing protein</fullName>
    </recommendedName>
</protein>
<evidence type="ECO:0000313" key="4">
    <source>
        <dbReference type="Proteomes" id="UP000030653"/>
    </source>
</evidence>
<name>M5FVH7_DACPD</name>
<dbReference type="InterPro" id="IPR001810">
    <property type="entry name" value="F-box_dom"/>
</dbReference>
<dbReference type="GeneID" id="63685855"/>
<dbReference type="Gene3D" id="3.80.10.10">
    <property type="entry name" value="Ribonuclease Inhibitor"/>
    <property type="match status" value="1"/>
</dbReference>
<proteinExistence type="predicted"/>
<dbReference type="Gene3D" id="1.20.1280.50">
    <property type="match status" value="1"/>
</dbReference>
<dbReference type="InterPro" id="IPR036047">
    <property type="entry name" value="F-box-like_dom_sf"/>
</dbReference>
<dbReference type="OrthoDB" id="3365698at2759"/>
<feature type="region of interest" description="Disordered" evidence="1">
    <location>
        <begin position="98"/>
        <end position="125"/>
    </location>
</feature>
<organism evidence="3 4">
    <name type="scientific">Dacryopinax primogenitus (strain DJM 731)</name>
    <name type="common">Brown rot fungus</name>
    <dbReference type="NCBI Taxonomy" id="1858805"/>
    <lineage>
        <taxon>Eukaryota</taxon>
        <taxon>Fungi</taxon>
        <taxon>Dikarya</taxon>
        <taxon>Basidiomycota</taxon>
        <taxon>Agaricomycotina</taxon>
        <taxon>Dacrymycetes</taxon>
        <taxon>Dacrymycetales</taxon>
        <taxon>Dacrymycetaceae</taxon>
        <taxon>Dacryopinax</taxon>
    </lineage>
</organism>
<gene>
    <name evidence="3" type="ORF">DACRYDRAFT_119455</name>
</gene>
<dbReference type="InterPro" id="IPR032675">
    <property type="entry name" value="LRR_dom_sf"/>
</dbReference>
<evidence type="ECO:0000313" key="3">
    <source>
        <dbReference type="EMBL" id="EJT97336.1"/>
    </source>
</evidence>
<dbReference type="EMBL" id="JH795877">
    <property type="protein sequence ID" value="EJT97336.1"/>
    <property type="molecule type" value="Genomic_DNA"/>
</dbReference>
<dbReference type="Proteomes" id="UP000030653">
    <property type="component" value="Unassembled WGS sequence"/>
</dbReference>
<dbReference type="HOGENOM" id="CLU_482333_0_0_1"/>
<evidence type="ECO:0000256" key="1">
    <source>
        <dbReference type="SAM" id="MobiDB-lite"/>
    </source>
</evidence>
<reference evidence="3 4" key="1">
    <citation type="journal article" date="2012" name="Science">
        <title>The Paleozoic origin of enzymatic lignin decomposition reconstructed from 31 fungal genomes.</title>
        <authorList>
            <person name="Floudas D."/>
            <person name="Binder M."/>
            <person name="Riley R."/>
            <person name="Barry K."/>
            <person name="Blanchette R.A."/>
            <person name="Henrissat B."/>
            <person name="Martinez A.T."/>
            <person name="Otillar R."/>
            <person name="Spatafora J.W."/>
            <person name="Yadav J.S."/>
            <person name="Aerts A."/>
            <person name="Benoit I."/>
            <person name="Boyd A."/>
            <person name="Carlson A."/>
            <person name="Copeland A."/>
            <person name="Coutinho P.M."/>
            <person name="de Vries R.P."/>
            <person name="Ferreira P."/>
            <person name="Findley K."/>
            <person name="Foster B."/>
            <person name="Gaskell J."/>
            <person name="Glotzer D."/>
            <person name="Gorecki P."/>
            <person name="Heitman J."/>
            <person name="Hesse C."/>
            <person name="Hori C."/>
            <person name="Igarashi K."/>
            <person name="Jurgens J.A."/>
            <person name="Kallen N."/>
            <person name="Kersten P."/>
            <person name="Kohler A."/>
            <person name="Kuees U."/>
            <person name="Kumar T.K.A."/>
            <person name="Kuo A."/>
            <person name="LaButti K."/>
            <person name="Larrondo L.F."/>
            <person name="Lindquist E."/>
            <person name="Ling A."/>
            <person name="Lombard V."/>
            <person name="Lucas S."/>
            <person name="Lundell T."/>
            <person name="Martin R."/>
            <person name="McLaughlin D.J."/>
            <person name="Morgenstern I."/>
            <person name="Morin E."/>
            <person name="Murat C."/>
            <person name="Nagy L.G."/>
            <person name="Nolan M."/>
            <person name="Ohm R.A."/>
            <person name="Patyshakuliyeva A."/>
            <person name="Rokas A."/>
            <person name="Ruiz-Duenas F.J."/>
            <person name="Sabat G."/>
            <person name="Salamov A."/>
            <person name="Samejima M."/>
            <person name="Schmutz J."/>
            <person name="Slot J.C."/>
            <person name="St John F."/>
            <person name="Stenlid J."/>
            <person name="Sun H."/>
            <person name="Sun S."/>
            <person name="Syed K."/>
            <person name="Tsang A."/>
            <person name="Wiebenga A."/>
            <person name="Young D."/>
            <person name="Pisabarro A."/>
            <person name="Eastwood D.C."/>
            <person name="Martin F."/>
            <person name="Cullen D."/>
            <person name="Grigoriev I.V."/>
            <person name="Hibbett D.S."/>
        </authorList>
    </citation>
    <scope>NUCLEOTIDE SEQUENCE [LARGE SCALE GENOMIC DNA]</scope>
    <source>
        <strain evidence="3 4">DJM-731 SS1</strain>
    </source>
</reference>
<dbReference type="PROSITE" id="PS50181">
    <property type="entry name" value="FBOX"/>
    <property type="match status" value="1"/>
</dbReference>
<accession>M5FVH7</accession>
<dbReference type="RefSeq" id="XP_040624234.1">
    <property type="nucleotide sequence ID" value="XM_040770793.1"/>
</dbReference>
<feature type="compositionally biased region" description="Basic residues" evidence="1">
    <location>
        <begin position="113"/>
        <end position="125"/>
    </location>
</feature>
<dbReference type="AlphaFoldDB" id="M5FVH7"/>